<dbReference type="SUPFAM" id="SSF52833">
    <property type="entry name" value="Thioredoxin-like"/>
    <property type="match status" value="1"/>
</dbReference>
<dbReference type="PROSITE" id="PS51352">
    <property type="entry name" value="THIOREDOXIN_2"/>
    <property type="match status" value="1"/>
</dbReference>
<evidence type="ECO:0000256" key="1">
    <source>
        <dbReference type="ARBA" id="ARBA00023002"/>
    </source>
</evidence>
<proteinExistence type="predicted"/>
<evidence type="ECO:0000256" key="3">
    <source>
        <dbReference type="PIRSR" id="PIRSR000239-1"/>
    </source>
</evidence>
<dbReference type="InterPro" id="IPR036249">
    <property type="entry name" value="Thioredoxin-like_sf"/>
</dbReference>
<dbReference type="InterPro" id="IPR050455">
    <property type="entry name" value="Tpx_Peroxidase_subfamily"/>
</dbReference>
<gene>
    <name evidence="5" type="ORF">C0601_02940</name>
</gene>
<dbReference type="InterPro" id="IPR024706">
    <property type="entry name" value="Peroxiredoxin_AhpC-typ"/>
</dbReference>
<evidence type="ECO:0000313" key="5">
    <source>
        <dbReference type="EMBL" id="PLX19074.1"/>
    </source>
</evidence>
<dbReference type="InterPro" id="IPR000866">
    <property type="entry name" value="AhpC/TSA"/>
</dbReference>
<keyword evidence="2" id="KW-0676">Redox-active center</keyword>
<organism evidence="5 6">
    <name type="scientific">Muiribacterium halophilum</name>
    <dbReference type="NCBI Taxonomy" id="2053465"/>
    <lineage>
        <taxon>Bacteria</taxon>
        <taxon>Candidatus Muiribacteriota</taxon>
        <taxon>Candidatus Muiribacteriia</taxon>
        <taxon>Candidatus Muiribacteriales</taxon>
        <taxon>Candidatus Muiribacteriaceae</taxon>
        <taxon>Candidatus Muiribacterium</taxon>
    </lineage>
</organism>
<keyword evidence="1" id="KW-0560">Oxidoreductase</keyword>
<evidence type="ECO:0000313" key="6">
    <source>
        <dbReference type="Proteomes" id="UP000234857"/>
    </source>
</evidence>
<feature type="active site" description="Cysteine sulfenic acid (-SOH) intermediate; for peroxidase activity" evidence="3">
    <location>
        <position position="43"/>
    </location>
</feature>
<dbReference type="AlphaFoldDB" id="A0A2N5ZKD8"/>
<dbReference type="EMBL" id="PKTG01000042">
    <property type="protein sequence ID" value="PLX19074.1"/>
    <property type="molecule type" value="Genomic_DNA"/>
</dbReference>
<evidence type="ECO:0000256" key="2">
    <source>
        <dbReference type="ARBA" id="ARBA00023284"/>
    </source>
</evidence>
<evidence type="ECO:0000259" key="4">
    <source>
        <dbReference type="PROSITE" id="PS51352"/>
    </source>
</evidence>
<feature type="domain" description="Thioredoxin" evidence="4">
    <location>
        <begin position="1"/>
        <end position="148"/>
    </location>
</feature>
<reference evidence="5 6" key="1">
    <citation type="submission" date="2017-11" db="EMBL/GenBank/DDBJ databases">
        <title>Genome-resolved metagenomics identifies genetic mobility, metabolic interactions, and unexpected diversity in perchlorate-reducing communities.</title>
        <authorList>
            <person name="Barnum T.P."/>
            <person name="Figueroa I.A."/>
            <person name="Carlstrom C.I."/>
            <person name="Lucas L.N."/>
            <person name="Engelbrektson A.L."/>
            <person name="Coates J.D."/>
        </authorList>
    </citation>
    <scope>NUCLEOTIDE SEQUENCE [LARGE SCALE GENOMIC DNA]</scope>
    <source>
        <strain evidence="5">BM706</strain>
    </source>
</reference>
<dbReference type="PIRSF" id="PIRSF000239">
    <property type="entry name" value="AHPC"/>
    <property type="match status" value="1"/>
</dbReference>
<dbReference type="GO" id="GO:0016209">
    <property type="term" value="F:antioxidant activity"/>
    <property type="evidence" value="ECO:0007669"/>
    <property type="project" value="InterPro"/>
</dbReference>
<dbReference type="GO" id="GO:0016491">
    <property type="term" value="F:oxidoreductase activity"/>
    <property type="evidence" value="ECO:0007669"/>
    <property type="project" value="UniProtKB-KW"/>
</dbReference>
<comment type="caution">
    <text evidence="5">The sequence shown here is derived from an EMBL/GenBank/DDBJ whole genome shotgun (WGS) entry which is preliminary data.</text>
</comment>
<dbReference type="Pfam" id="PF00578">
    <property type="entry name" value="AhpC-TSA"/>
    <property type="match status" value="1"/>
</dbReference>
<dbReference type="PANTHER" id="PTHR43110:SF1">
    <property type="entry name" value="THIOL PEROXIDASE"/>
    <property type="match status" value="1"/>
</dbReference>
<dbReference type="Proteomes" id="UP000234857">
    <property type="component" value="Unassembled WGS sequence"/>
</dbReference>
<dbReference type="InterPro" id="IPR013766">
    <property type="entry name" value="Thioredoxin_domain"/>
</dbReference>
<dbReference type="PANTHER" id="PTHR43110">
    <property type="entry name" value="THIOL PEROXIDASE"/>
    <property type="match status" value="1"/>
</dbReference>
<sequence>MKVGDKLPQMILKDHKGNDVDSNSLKGKKVLLSFHPLAWTPVCKDQMLSIENNLDKFDELNTVCFGLSIDSTFCKNAWAKHIGIEKLQMLSDFWPHGGYANKLGLFRETEGFTQRANVIVDEEGKVLFVKVYDIPQLPPIDEIIKACS</sequence>
<dbReference type="Gene3D" id="3.40.30.10">
    <property type="entry name" value="Glutaredoxin"/>
    <property type="match status" value="1"/>
</dbReference>
<accession>A0A2N5ZKD8</accession>
<protein>
    <submittedName>
        <fullName evidence="5">Peroxiredoxin</fullName>
    </submittedName>
</protein>
<name>A0A2N5ZKD8_MUIH1</name>